<dbReference type="EMBL" id="KQ947405">
    <property type="protein sequence ID" value="KUJ23568.1"/>
    <property type="molecule type" value="Genomic_DNA"/>
</dbReference>
<dbReference type="InParanoid" id="A0A194XTN1"/>
<protein>
    <submittedName>
        <fullName evidence="3">Uncharacterized protein</fullName>
    </submittedName>
</protein>
<feature type="compositionally biased region" description="Low complexity" evidence="1">
    <location>
        <begin position="347"/>
        <end position="356"/>
    </location>
</feature>
<evidence type="ECO:0000313" key="3">
    <source>
        <dbReference type="EMBL" id="KUJ23568.1"/>
    </source>
</evidence>
<reference evidence="3 4" key="1">
    <citation type="submission" date="2015-10" db="EMBL/GenBank/DDBJ databases">
        <title>Full genome of DAOMC 229536 Phialocephala scopiformis, a fungal endophyte of spruce producing the potent anti-insectan compound rugulosin.</title>
        <authorList>
            <consortium name="DOE Joint Genome Institute"/>
            <person name="Walker A.K."/>
            <person name="Frasz S.L."/>
            <person name="Seifert K.A."/>
            <person name="Miller J.D."/>
            <person name="Mondo S.J."/>
            <person name="Labutti K."/>
            <person name="Lipzen A."/>
            <person name="Dockter R."/>
            <person name="Kennedy M."/>
            <person name="Grigoriev I.V."/>
            <person name="Spatafora J.W."/>
        </authorList>
    </citation>
    <scope>NUCLEOTIDE SEQUENCE [LARGE SCALE GENOMIC DNA]</scope>
    <source>
        <strain evidence="3 4">CBS 120377</strain>
    </source>
</reference>
<keyword evidence="2" id="KW-0472">Membrane</keyword>
<keyword evidence="2" id="KW-1133">Transmembrane helix</keyword>
<feature type="transmembrane region" description="Helical" evidence="2">
    <location>
        <begin position="376"/>
        <end position="400"/>
    </location>
</feature>
<dbReference type="AlphaFoldDB" id="A0A194XTN1"/>
<feature type="compositionally biased region" description="Low complexity" evidence="1">
    <location>
        <begin position="461"/>
        <end position="470"/>
    </location>
</feature>
<evidence type="ECO:0000256" key="1">
    <source>
        <dbReference type="SAM" id="MobiDB-lite"/>
    </source>
</evidence>
<feature type="compositionally biased region" description="Polar residues" evidence="1">
    <location>
        <begin position="332"/>
        <end position="346"/>
    </location>
</feature>
<keyword evidence="2" id="KW-0812">Transmembrane</keyword>
<sequence length="538" mass="55444">MRRLELSILLGLFVGDGMTAIVYVTDLPVYSALAPCAQFAVSYEVQQLTESECVAGVTSLEACACTQDQNSAAISSSISNQVLFSCGKTATDDVSSASVVFSAYCNQGGTVATDPPGPNAVTQYITDLSAYSDLAPCASGGLSYLIMGMTNSDCNTLGPSALASCVCSKNQNSLAASESLNAQIKFTCGSTHTEDITSAQAVLAGYCGLANGTTSFPTPSYLPGSVSYYITALPQFQSLASCAQEALSYPVLAQTFSDCPSNPQALVSCLCVKDSNSQMMTSKISGSASLFCGSTASANMASALSVFDYYCSVGKGLATVAGQLSSVATTPYGSKTGSQATATGKYSTPGATSTGSSGNGGGTILSSPLGGTKDGVPVAAIAGAAAGALILICLMLIVGWRYRRRRLRNRPLPPPVMVQPGPRPGNRPDWSKSELANTETSAIPPKSSTLRKPVPVPMSPVSPIDNRPSLIPSPRPRPAEMPVPPPPFRAEVPGGPNAHELQLSVPQHEVPGSNQHSVEMGASLSGPFEMAGDPHWRS</sequence>
<dbReference type="KEGG" id="psco:LY89DRAFT_777296"/>
<dbReference type="GeneID" id="28831861"/>
<name>A0A194XTN1_MOLSC</name>
<feature type="compositionally biased region" description="Polar residues" evidence="1">
    <location>
        <begin position="434"/>
        <end position="450"/>
    </location>
</feature>
<feature type="region of interest" description="Disordered" evidence="1">
    <location>
        <begin position="332"/>
        <end position="366"/>
    </location>
</feature>
<proteinExistence type="predicted"/>
<feature type="region of interest" description="Disordered" evidence="1">
    <location>
        <begin position="410"/>
        <end position="538"/>
    </location>
</feature>
<dbReference type="STRING" id="149040.A0A194XTN1"/>
<dbReference type="OrthoDB" id="3436787at2759"/>
<organism evidence="3 4">
    <name type="scientific">Mollisia scopiformis</name>
    <name type="common">Conifer needle endophyte fungus</name>
    <name type="synonym">Phialocephala scopiformis</name>
    <dbReference type="NCBI Taxonomy" id="149040"/>
    <lineage>
        <taxon>Eukaryota</taxon>
        <taxon>Fungi</taxon>
        <taxon>Dikarya</taxon>
        <taxon>Ascomycota</taxon>
        <taxon>Pezizomycotina</taxon>
        <taxon>Leotiomycetes</taxon>
        <taxon>Helotiales</taxon>
        <taxon>Mollisiaceae</taxon>
        <taxon>Mollisia</taxon>
    </lineage>
</organism>
<feature type="compositionally biased region" description="Pro residues" evidence="1">
    <location>
        <begin position="471"/>
        <end position="488"/>
    </location>
</feature>
<evidence type="ECO:0000256" key="2">
    <source>
        <dbReference type="SAM" id="Phobius"/>
    </source>
</evidence>
<keyword evidence="4" id="KW-1185">Reference proteome</keyword>
<feature type="compositionally biased region" description="Pro residues" evidence="1">
    <location>
        <begin position="411"/>
        <end position="425"/>
    </location>
</feature>
<accession>A0A194XTN1</accession>
<dbReference type="Proteomes" id="UP000070700">
    <property type="component" value="Unassembled WGS sequence"/>
</dbReference>
<gene>
    <name evidence="3" type="ORF">LY89DRAFT_777296</name>
</gene>
<dbReference type="RefSeq" id="XP_018077923.1">
    <property type="nucleotide sequence ID" value="XM_018222135.1"/>
</dbReference>
<evidence type="ECO:0000313" key="4">
    <source>
        <dbReference type="Proteomes" id="UP000070700"/>
    </source>
</evidence>